<feature type="compositionally biased region" description="Basic and acidic residues" evidence="1">
    <location>
        <begin position="86"/>
        <end position="108"/>
    </location>
</feature>
<evidence type="ECO:0000313" key="2">
    <source>
        <dbReference type="EMBL" id="KAK6325419.1"/>
    </source>
</evidence>
<feature type="compositionally biased region" description="Polar residues" evidence="1">
    <location>
        <begin position="14"/>
        <end position="25"/>
    </location>
</feature>
<comment type="caution">
    <text evidence="2">The sequence shown here is derived from an EMBL/GenBank/DDBJ whole genome shotgun (WGS) entry which is preliminary data.</text>
</comment>
<feature type="region of interest" description="Disordered" evidence="1">
    <location>
        <begin position="1"/>
        <end position="110"/>
    </location>
</feature>
<dbReference type="Proteomes" id="UP001356427">
    <property type="component" value="Unassembled WGS sequence"/>
</dbReference>
<gene>
    <name evidence="2" type="ORF">J4Q44_G00047610</name>
</gene>
<dbReference type="EMBL" id="JAGTTL010000003">
    <property type="protein sequence ID" value="KAK6325419.1"/>
    <property type="molecule type" value="Genomic_DNA"/>
</dbReference>
<sequence>MDHHEDLEREPTPQHASLSEPTSENNRYRGSFYPHLSKCANIEVDDRENKENHTRKEVGNQRSSHQEKRLVPGDQVVRNMASSPHSTERETQNRKIHRQDRTSQHKEVASNFRVLRWSLQPSLSLSSQSVPSQPASGSPSLPRRRQ</sequence>
<organism evidence="2 3">
    <name type="scientific">Coregonus suidteri</name>
    <dbReference type="NCBI Taxonomy" id="861788"/>
    <lineage>
        <taxon>Eukaryota</taxon>
        <taxon>Metazoa</taxon>
        <taxon>Chordata</taxon>
        <taxon>Craniata</taxon>
        <taxon>Vertebrata</taxon>
        <taxon>Euteleostomi</taxon>
        <taxon>Actinopterygii</taxon>
        <taxon>Neopterygii</taxon>
        <taxon>Teleostei</taxon>
        <taxon>Protacanthopterygii</taxon>
        <taxon>Salmoniformes</taxon>
        <taxon>Salmonidae</taxon>
        <taxon>Coregoninae</taxon>
        <taxon>Coregonus</taxon>
    </lineage>
</organism>
<name>A0AAN8M9K4_9TELE</name>
<evidence type="ECO:0000313" key="3">
    <source>
        <dbReference type="Proteomes" id="UP001356427"/>
    </source>
</evidence>
<evidence type="ECO:0000256" key="1">
    <source>
        <dbReference type="SAM" id="MobiDB-lite"/>
    </source>
</evidence>
<feature type="compositionally biased region" description="Basic and acidic residues" evidence="1">
    <location>
        <begin position="47"/>
        <end position="71"/>
    </location>
</feature>
<feature type="compositionally biased region" description="Low complexity" evidence="1">
    <location>
        <begin position="123"/>
        <end position="140"/>
    </location>
</feature>
<dbReference type="AlphaFoldDB" id="A0AAN8M9K4"/>
<feature type="compositionally biased region" description="Basic and acidic residues" evidence="1">
    <location>
        <begin position="1"/>
        <end position="12"/>
    </location>
</feature>
<feature type="region of interest" description="Disordered" evidence="1">
    <location>
        <begin position="123"/>
        <end position="146"/>
    </location>
</feature>
<proteinExistence type="predicted"/>
<protein>
    <submittedName>
        <fullName evidence="2">Uncharacterized protein</fullName>
    </submittedName>
</protein>
<reference evidence="2 3" key="1">
    <citation type="submission" date="2021-04" db="EMBL/GenBank/DDBJ databases">
        <authorList>
            <person name="De Guttry C."/>
            <person name="Zahm M."/>
            <person name="Klopp C."/>
            <person name="Cabau C."/>
            <person name="Louis A."/>
            <person name="Berthelot C."/>
            <person name="Parey E."/>
            <person name="Roest Crollius H."/>
            <person name="Montfort J."/>
            <person name="Robinson-Rechavi M."/>
            <person name="Bucao C."/>
            <person name="Bouchez O."/>
            <person name="Gislard M."/>
            <person name="Lluch J."/>
            <person name="Milhes M."/>
            <person name="Lampietro C."/>
            <person name="Lopez Roques C."/>
            <person name="Donnadieu C."/>
            <person name="Braasch I."/>
            <person name="Desvignes T."/>
            <person name="Postlethwait J."/>
            <person name="Bobe J."/>
            <person name="Wedekind C."/>
            <person name="Guiguen Y."/>
        </authorList>
    </citation>
    <scope>NUCLEOTIDE SEQUENCE [LARGE SCALE GENOMIC DNA]</scope>
    <source>
        <strain evidence="2">Cs_M1</strain>
        <tissue evidence="2">Blood</tissue>
    </source>
</reference>
<keyword evidence="3" id="KW-1185">Reference proteome</keyword>
<accession>A0AAN8M9K4</accession>